<reference evidence="2 3" key="1">
    <citation type="submission" date="2024-04" db="EMBL/GenBank/DDBJ databases">
        <authorList>
            <person name="Waldvogel A.-M."/>
            <person name="Schoenle A."/>
        </authorList>
    </citation>
    <scope>NUCLEOTIDE SEQUENCE [LARGE SCALE GENOMIC DNA]</scope>
</reference>
<name>A0AAV2KT18_KNICA</name>
<protein>
    <submittedName>
        <fullName evidence="2">Uncharacterized protein</fullName>
    </submittedName>
</protein>
<dbReference type="EMBL" id="OZ035824">
    <property type="protein sequence ID" value="CAL1593176.1"/>
    <property type="molecule type" value="Genomic_DNA"/>
</dbReference>
<evidence type="ECO:0000313" key="2">
    <source>
        <dbReference type="EMBL" id="CAL1593176.1"/>
    </source>
</evidence>
<gene>
    <name evidence="2" type="ORF">KC01_LOCUS22318</name>
</gene>
<keyword evidence="3" id="KW-1185">Reference proteome</keyword>
<dbReference type="AlphaFoldDB" id="A0AAV2KT18"/>
<sequence>MKSDALGTAPKLGEGPKMKSVKKPADRGPASRAKTGATPVVNGTSVRRDVASANGPRSTTASKDHERHPNPGARPKTSPPTATSTSQGPGSKAQKGAQASSTSGSASPENGASSPKNDVQTVPGAKSKQQVKTVNRPAPTKPPQKSEPAKTSR</sequence>
<feature type="compositionally biased region" description="Low complexity" evidence="1">
    <location>
        <begin position="75"/>
        <end position="107"/>
    </location>
</feature>
<feature type="compositionally biased region" description="Polar residues" evidence="1">
    <location>
        <begin position="108"/>
        <end position="120"/>
    </location>
</feature>
<accession>A0AAV2KT18</accession>
<feature type="region of interest" description="Disordered" evidence="1">
    <location>
        <begin position="1"/>
        <end position="153"/>
    </location>
</feature>
<organism evidence="2 3">
    <name type="scientific">Knipowitschia caucasica</name>
    <name type="common">Caucasian dwarf goby</name>
    <name type="synonym">Pomatoschistus caucasicus</name>
    <dbReference type="NCBI Taxonomy" id="637954"/>
    <lineage>
        <taxon>Eukaryota</taxon>
        <taxon>Metazoa</taxon>
        <taxon>Chordata</taxon>
        <taxon>Craniata</taxon>
        <taxon>Vertebrata</taxon>
        <taxon>Euteleostomi</taxon>
        <taxon>Actinopterygii</taxon>
        <taxon>Neopterygii</taxon>
        <taxon>Teleostei</taxon>
        <taxon>Neoteleostei</taxon>
        <taxon>Acanthomorphata</taxon>
        <taxon>Gobiaria</taxon>
        <taxon>Gobiiformes</taxon>
        <taxon>Gobioidei</taxon>
        <taxon>Gobiidae</taxon>
        <taxon>Gobiinae</taxon>
        <taxon>Knipowitschia</taxon>
    </lineage>
</organism>
<proteinExistence type="predicted"/>
<evidence type="ECO:0000256" key="1">
    <source>
        <dbReference type="SAM" id="MobiDB-lite"/>
    </source>
</evidence>
<evidence type="ECO:0000313" key="3">
    <source>
        <dbReference type="Proteomes" id="UP001497482"/>
    </source>
</evidence>
<dbReference type="Proteomes" id="UP001497482">
    <property type="component" value="Chromosome 2"/>
</dbReference>